<feature type="compositionally biased region" description="Low complexity" evidence="1">
    <location>
        <begin position="123"/>
        <end position="142"/>
    </location>
</feature>
<dbReference type="AlphaFoldDB" id="A0A165QZG1"/>
<proteinExistence type="predicted"/>
<name>A0A165QZG1_EXIGL</name>
<dbReference type="Proteomes" id="UP000077266">
    <property type="component" value="Unassembled WGS sequence"/>
</dbReference>
<organism evidence="2 3">
    <name type="scientific">Exidia glandulosa HHB12029</name>
    <dbReference type="NCBI Taxonomy" id="1314781"/>
    <lineage>
        <taxon>Eukaryota</taxon>
        <taxon>Fungi</taxon>
        <taxon>Dikarya</taxon>
        <taxon>Basidiomycota</taxon>
        <taxon>Agaricomycotina</taxon>
        <taxon>Agaricomycetes</taxon>
        <taxon>Auriculariales</taxon>
        <taxon>Exidiaceae</taxon>
        <taxon>Exidia</taxon>
    </lineage>
</organism>
<dbReference type="STRING" id="1314781.A0A165QZG1"/>
<feature type="region of interest" description="Disordered" evidence="1">
    <location>
        <begin position="222"/>
        <end position="301"/>
    </location>
</feature>
<evidence type="ECO:0000256" key="1">
    <source>
        <dbReference type="SAM" id="MobiDB-lite"/>
    </source>
</evidence>
<keyword evidence="3" id="KW-1185">Reference proteome</keyword>
<feature type="region of interest" description="Disordered" evidence="1">
    <location>
        <begin position="193"/>
        <end position="212"/>
    </location>
</feature>
<dbReference type="OrthoDB" id="3217643at2759"/>
<sequence length="301" mass="32383">MCWAVGSVQEATQGRCRMCRTLDFRGECPHETQVCTQRKMHPDFDVRHYVNAEVRWTNACGFCKWAKANGAADPKQNRGWPGCCRPPTSKEWVMVKDPGAASVIARLHEVTIPDNIRAALEQTQRQMQQLQPDGTGAASTGGPRPPPSAPVAIPSRSRSDSSPQTSGSVPNGMLPLVPPGTKTRLADEQALSAALSPPEERKQPPVRRLSVGSSAALASAVVHREPVHATPTPRSNAPPRPPLNHKKSGSLQQITAALSASSISRQNTSAQVFSDSDSSSTVRSEFTDYLSDATPPLLSNR</sequence>
<reference evidence="2 3" key="1">
    <citation type="journal article" date="2016" name="Mol. Biol. Evol.">
        <title>Comparative Genomics of Early-Diverging Mushroom-Forming Fungi Provides Insights into the Origins of Lignocellulose Decay Capabilities.</title>
        <authorList>
            <person name="Nagy L.G."/>
            <person name="Riley R."/>
            <person name="Tritt A."/>
            <person name="Adam C."/>
            <person name="Daum C."/>
            <person name="Floudas D."/>
            <person name="Sun H."/>
            <person name="Yadav J.S."/>
            <person name="Pangilinan J."/>
            <person name="Larsson K.H."/>
            <person name="Matsuura K."/>
            <person name="Barry K."/>
            <person name="Labutti K."/>
            <person name="Kuo R."/>
            <person name="Ohm R.A."/>
            <person name="Bhattacharya S.S."/>
            <person name="Shirouzu T."/>
            <person name="Yoshinaga Y."/>
            <person name="Martin F.M."/>
            <person name="Grigoriev I.V."/>
            <person name="Hibbett D.S."/>
        </authorList>
    </citation>
    <scope>NUCLEOTIDE SEQUENCE [LARGE SCALE GENOMIC DNA]</scope>
    <source>
        <strain evidence="2 3">HHB12029</strain>
    </source>
</reference>
<dbReference type="EMBL" id="KV425882">
    <property type="protein sequence ID" value="KZW04278.1"/>
    <property type="molecule type" value="Genomic_DNA"/>
</dbReference>
<gene>
    <name evidence="2" type="ORF">EXIGLDRAFT_21534</name>
</gene>
<dbReference type="InParanoid" id="A0A165QZG1"/>
<evidence type="ECO:0000313" key="2">
    <source>
        <dbReference type="EMBL" id="KZW04278.1"/>
    </source>
</evidence>
<protein>
    <submittedName>
        <fullName evidence="2">Uncharacterized protein</fullName>
    </submittedName>
</protein>
<evidence type="ECO:0000313" key="3">
    <source>
        <dbReference type="Proteomes" id="UP000077266"/>
    </source>
</evidence>
<feature type="compositionally biased region" description="Polar residues" evidence="1">
    <location>
        <begin position="249"/>
        <end position="273"/>
    </location>
</feature>
<accession>A0A165QZG1</accession>
<feature type="compositionally biased region" description="Low complexity" evidence="1">
    <location>
        <begin position="150"/>
        <end position="168"/>
    </location>
</feature>
<feature type="region of interest" description="Disordered" evidence="1">
    <location>
        <begin position="123"/>
        <end position="181"/>
    </location>
</feature>